<evidence type="ECO:0000256" key="1">
    <source>
        <dbReference type="ARBA" id="ARBA00006930"/>
    </source>
</evidence>
<evidence type="ECO:0000256" key="2">
    <source>
        <dbReference type="ARBA" id="ARBA00011322"/>
    </source>
</evidence>
<dbReference type="Pfam" id="PF13558">
    <property type="entry name" value="SbcC_Walker_B"/>
    <property type="match status" value="1"/>
</dbReference>
<dbReference type="InterPro" id="IPR038729">
    <property type="entry name" value="Rad50/SbcC_AAA"/>
</dbReference>
<feature type="region of interest" description="Disordered" evidence="5">
    <location>
        <begin position="478"/>
        <end position="498"/>
    </location>
</feature>
<feature type="coiled-coil region" evidence="4">
    <location>
        <begin position="635"/>
        <end position="743"/>
    </location>
</feature>
<feature type="compositionally biased region" description="Basic and acidic residues" evidence="5">
    <location>
        <begin position="482"/>
        <end position="498"/>
    </location>
</feature>
<evidence type="ECO:0000256" key="5">
    <source>
        <dbReference type="SAM" id="MobiDB-lite"/>
    </source>
</evidence>
<dbReference type="PANTHER" id="PTHR32114:SF2">
    <property type="entry name" value="ABC TRANSPORTER ABCH.3"/>
    <property type="match status" value="1"/>
</dbReference>
<dbReference type="Proteomes" id="UP000597877">
    <property type="component" value="Unassembled WGS sequence"/>
</dbReference>
<evidence type="ECO:0000256" key="3">
    <source>
        <dbReference type="ARBA" id="ARBA00013368"/>
    </source>
</evidence>
<evidence type="ECO:0000313" key="7">
    <source>
        <dbReference type="EMBL" id="MBC5666824.1"/>
    </source>
</evidence>
<dbReference type="Pfam" id="PF13476">
    <property type="entry name" value="AAA_23"/>
    <property type="match status" value="1"/>
</dbReference>
<name>A0ABR7EZR0_9FIRM</name>
<keyword evidence="4" id="KW-0175">Coiled coil</keyword>
<dbReference type="Gene3D" id="3.40.50.300">
    <property type="entry name" value="P-loop containing nucleotide triphosphate hydrolases"/>
    <property type="match status" value="2"/>
</dbReference>
<feature type="domain" description="Rad50/SbcC-type AAA" evidence="6">
    <location>
        <begin position="5"/>
        <end position="211"/>
    </location>
</feature>
<proteinExistence type="inferred from homology"/>
<sequence length="924" mass="105671">MRPVKLTISAFGPYAGCQVIDFEKLGKKGIYLITGDTGAGKTTIFDAIVFALYGEASGENRETTMFRSKYAKEDTETFVEMEFEYRNRIYKVRRNPEYMRKSKRGEGMTKQVADAFLEYPDSRNVVTKTKEVTRAVQELIGLNREQFSQVAMIAQGDFLKLLLAKTDDRIKIFRQIFNTGIYKTIQDKLKVQEKSVKEEYDREESAINQSLSGLMYDNNSELGTRAGNLIESGANNIDEITDVINKLVETDSELLSKQQKLMEKNEKETAGIDEKIGEIKRINEAIGQKNRALLLLKKNRDAFGKLEEILQEEKAKEPKRKKLEFDIRKEEEKLPEYEAMGSLQTQWSEEKEKISHWENQEILLNDYLQNLEEVISTDRERLNTIKNAGEEKIALQGEINKTTKKIDDIDNFVELLNRYDRNLVQLKDFQEKYKEAAKILEEARKHYEERELLFFNQQAGIMASELEEGKACPVCGSTTHPHKAEPVKNAPSRRELDEEKAGLKLKEENTANASLAAGNKGSEVKLLKENILKDGEKILGYKEENIKIIRELIHEKYEDLNKESLSFAAELKLINEKVKEKNKLEENIPENEKKLENIKHKLKDAGNKKSECKIAFEGINAKLTQIKESLSFSTREEAVQHLNELRDLLIKMEENYKKADRDFQNCKTEIEKAENTIKMIDEQLRGAEISPTDELSEKRNDLVKERKNLLDAINVISTRIKVNENIKDAIKVKYRAMKEAQEKWTMIKSLSDTANGGINGKDKILLETYIQMHYFDRIINRANIRFLTMSSGQYELKRAEEADNQRSQSGLDLWVIDHYNGTNRSVRTLSGGEAFKASLSLALGLSDEIHASAGGIRLDTLFVDEGFGSLDEESLNQAINALNSLTEGNRLVGIISHVGELKERIDRKIIVKKDKAQGSVAIIQ</sequence>
<evidence type="ECO:0000259" key="6">
    <source>
        <dbReference type="Pfam" id="PF13476"/>
    </source>
</evidence>
<protein>
    <recommendedName>
        <fullName evidence="3">Nuclease SbcCD subunit C</fullName>
    </recommendedName>
</protein>
<dbReference type="InterPro" id="IPR027417">
    <property type="entry name" value="P-loop_NTPase"/>
</dbReference>
<keyword evidence="8" id="KW-1185">Reference proteome</keyword>
<comment type="subunit">
    <text evidence="2">Heterodimer of SbcC and SbcD.</text>
</comment>
<dbReference type="RefSeq" id="WP_186839918.1">
    <property type="nucleotide sequence ID" value="NZ_JACOOZ010000001.1"/>
</dbReference>
<evidence type="ECO:0000313" key="8">
    <source>
        <dbReference type="Proteomes" id="UP000597877"/>
    </source>
</evidence>
<dbReference type="EMBL" id="JACOOZ010000001">
    <property type="protein sequence ID" value="MBC5666824.1"/>
    <property type="molecule type" value="Genomic_DNA"/>
</dbReference>
<feature type="coiled-coil region" evidence="4">
    <location>
        <begin position="368"/>
        <end position="450"/>
    </location>
</feature>
<comment type="caution">
    <text evidence="7">The sequence shown here is derived from an EMBL/GenBank/DDBJ whole genome shotgun (WGS) entry which is preliminary data.</text>
</comment>
<dbReference type="PANTHER" id="PTHR32114">
    <property type="entry name" value="ABC TRANSPORTER ABCH.3"/>
    <property type="match status" value="1"/>
</dbReference>
<reference evidence="7 8" key="1">
    <citation type="submission" date="2020-08" db="EMBL/GenBank/DDBJ databases">
        <title>Genome public.</title>
        <authorList>
            <person name="Liu C."/>
            <person name="Sun Q."/>
        </authorList>
    </citation>
    <scope>NUCLEOTIDE SEQUENCE [LARGE SCALE GENOMIC DNA]</scope>
    <source>
        <strain evidence="7 8">BX4</strain>
    </source>
</reference>
<organism evidence="7 8">
    <name type="scientific">Eubacterium segne</name>
    <dbReference type="NCBI Taxonomy" id="2763045"/>
    <lineage>
        <taxon>Bacteria</taxon>
        <taxon>Bacillati</taxon>
        <taxon>Bacillota</taxon>
        <taxon>Clostridia</taxon>
        <taxon>Eubacteriales</taxon>
        <taxon>Eubacteriaceae</taxon>
        <taxon>Eubacterium</taxon>
    </lineage>
</organism>
<evidence type="ECO:0000256" key="4">
    <source>
        <dbReference type="SAM" id="Coils"/>
    </source>
</evidence>
<accession>A0ABR7EZR0</accession>
<gene>
    <name evidence="7" type="ORF">H8S00_02295</name>
</gene>
<dbReference type="SUPFAM" id="SSF52540">
    <property type="entry name" value="P-loop containing nucleoside triphosphate hydrolases"/>
    <property type="match status" value="1"/>
</dbReference>
<feature type="coiled-coil region" evidence="4">
    <location>
        <begin position="574"/>
        <end position="601"/>
    </location>
</feature>
<comment type="similarity">
    <text evidence="1">Belongs to the SMC family. SbcC subfamily.</text>
</comment>